<dbReference type="Proteomes" id="UP001374584">
    <property type="component" value="Unassembled WGS sequence"/>
</dbReference>
<dbReference type="PANTHER" id="PTHR32444">
    <property type="entry name" value="BULB-TYPE LECTIN DOMAIN-CONTAINING PROTEIN"/>
    <property type="match status" value="1"/>
</dbReference>
<dbReference type="InterPro" id="IPR003609">
    <property type="entry name" value="Pan_app"/>
</dbReference>
<proteinExistence type="predicted"/>
<gene>
    <name evidence="2" type="ORF">VNO80_01311</name>
</gene>
<feature type="domain" description="Apple" evidence="1">
    <location>
        <begin position="22"/>
        <end position="55"/>
    </location>
</feature>
<dbReference type="PANTHER" id="PTHR32444:SF89">
    <property type="entry name" value="S GLYCOPROTEIN"/>
    <property type="match status" value="1"/>
</dbReference>
<dbReference type="Pfam" id="PF08276">
    <property type="entry name" value="PAN_2"/>
    <property type="match status" value="1"/>
</dbReference>
<accession>A0AAN9RSN1</accession>
<comment type="caution">
    <text evidence="2">The sequence shown here is derived from an EMBL/GenBank/DDBJ whole genome shotgun (WGS) entry which is preliminary data.</text>
</comment>
<evidence type="ECO:0000313" key="2">
    <source>
        <dbReference type="EMBL" id="KAK7382458.1"/>
    </source>
</evidence>
<protein>
    <recommendedName>
        <fullName evidence="1">Apple domain-containing protein</fullName>
    </recommendedName>
</protein>
<sequence length="112" mass="12819">MIRKKEVADCQIQFRNFSNWDLCQRNCPCTAYPNIEIIRKGRSGCVVWVGELLDVRRYSSRGQDLYVRLVASDVGMFFLNYDSALSLSVAYSCGKNRAYAFGCLNLLKVVIF</sequence>
<name>A0AAN9RSN1_PHACN</name>
<evidence type="ECO:0000313" key="3">
    <source>
        <dbReference type="Proteomes" id="UP001374584"/>
    </source>
</evidence>
<keyword evidence="3" id="KW-1185">Reference proteome</keyword>
<reference evidence="2 3" key="1">
    <citation type="submission" date="2024-01" db="EMBL/GenBank/DDBJ databases">
        <title>The genomes of 5 underutilized Papilionoideae crops provide insights into root nodulation and disease resistanc.</title>
        <authorList>
            <person name="Jiang F."/>
        </authorList>
    </citation>
    <scope>NUCLEOTIDE SEQUENCE [LARGE SCALE GENOMIC DNA]</scope>
    <source>
        <strain evidence="2">JINMINGXINNONG_FW02</strain>
        <tissue evidence="2">Leaves</tissue>
    </source>
</reference>
<organism evidence="2 3">
    <name type="scientific">Phaseolus coccineus</name>
    <name type="common">Scarlet runner bean</name>
    <name type="synonym">Phaseolus multiflorus</name>
    <dbReference type="NCBI Taxonomy" id="3886"/>
    <lineage>
        <taxon>Eukaryota</taxon>
        <taxon>Viridiplantae</taxon>
        <taxon>Streptophyta</taxon>
        <taxon>Embryophyta</taxon>
        <taxon>Tracheophyta</taxon>
        <taxon>Spermatophyta</taxon>
        <taxon>Magnoliopsida</taxon>
        <taxon>eudicotyledons</taxon>
        <taxon>Gunneridae</taxon>
        <taxon>Pentapetalae</taxon>
        <taxon>rosids</taxon>
        <taxon>fabids</taxon>
        <taxon>Fabales</taxon>
        <taxon>Fabaceae</taxon>
        <taxon>Papilionoideae</taxon>
        <taxon>50 kb inversion clade</taxon>
        <taxon>NPAAA clade</taxon>
        <taxon>indigoferoid/millettioid clade</taxon>
        <taxon>Phaseoleae</taxon>
        <taxon>Phaseolus</taxon>
    </lineage>
</organism>
<dbReference type="EMBL" id="JAYMYR010000001">
    <property type="protein sequence ID" value="KAK7382458.1"/>
    <property type="molecule type" value="Genomic_DNA"/>
</dbReference>
<dbReference type="AlphaFoldDB" id="A0AAN9RSN1"/>
<evidence type="ECO:0000259" key="1">
    <source>
        <dbReference type="Pfam" id="PF08276"/>
    </source>
</evidence>